<evidence type="ECO:0000313" key="3">
    <source>
        <dbReference type="Proteomes" id="UP001347796"/>
    </source>
</evidence>
<reference evidence="2 3" key="1">
    <citation type="submission" date="2024-01" db="EMBL/GenBank/DDBJ databases">
        <title>The genome of the rayed Mediterranean limpet Patella caerulea (Linnaeus, 1758).</title>
        <authorList>
            <person name="Anh-Thu Weber A."/>
            <person name="Halstead-Nussloch G."/>
        </authorList>
    </citation>
    <scope>NUCLEOTIDE SEQUENCE [LARGE SCALE GENOMIC DNA]</scope>
    <source>
        <strain evidence="2">AATW-2023a</strain>
        <tissue evidence="2">Whole specimen</tissue>
    </source>
</reference>
<accession>A0AAN8G865</accession>
<dbReference type="EMBL" id="JAZGQO010000018">
    <property type="protein sequence ID" value="KAK6167638.1"/>
    <property type="molecule type" value="Genomic_DNA"/>
</dbReference>
<organism evidence="2 3">
    <name type="scientific">Patella caerulea</name>
    <name type="common">Rayed Mediterranean limpet</name>
    <dbReference type="NCBI Taxonomy" id="87958"/>
    <lineage>
        <taxon>Eukaryota</taxon>
        <taxon>Metazoa</taxon>
        <taxon>Spiralia</taxon>
        <taxon>Lophotrochozoa</taxon>
        <taxon>Mollusca</taxon>
        <taxon>Gastropoda</taxon>
        <taxon>Patellogastropoda</taxon>
        <taxon>Patelloidea</taxon>
        <taxon>Patellidae</taxon>
        <taxon>Patella</taxon>
    </lineage>
</organism>
<proteinExistence type="predicted"/>
<dbReference type="AlphaFoldDB" id="A0AAN8G865"/>
<evidence type="ECO:0000313" key="2">
    <source>
        <dbReference type="EMBL" id="KAK6167638.1"/>
    </source>
</evidence>
<feature type="region of interest" description="Disordered" evidence="1">
    <location>
        <begin position="669"/>
        <end position="694"/>
    </location>
</feature>
<gene>
    <name evidence="2" type="ORF">SNE40_021616</name>
</gene>
<feature type="compositionally biased region" description="Low complexity" evidence="1">
    <location>
        <begin position="13"/>
        <end position="29"/>
    </location>
</feature>
<evidence type="ECO:0000256" key="1">
    <source>
        <dbReference type="SAM" id="MobiDB-lite"/>
    </source>
</evidence>
<keyword evidence="3" id="KW-1185">Reference proteome</keyword>
<feature type="region of interest" description="Disordered" evidence="1">
    <location>
        <begin position="1"/>
        <end position="38"/>
    </location>
</feature>
<protein>
    <submittedName>
        <fullName evidence="2">Uncharacterized protein</fullName>
    </submittedName>
</protein>
<feature type="compositionally biased region" description="Basic and acidic residues" evidence="1">
    <location>
        <begin position="680"/>
        <end position="690"/>
    </location>
</feature>
<comment type="caution">
    <text evidence="2">The sequence shown here is derived from an EMBL/GenBank/DDBJ whole genome shotgun (WGS) entry which is preliminary data.</text>
</comment>
<sequence length="797" mass="90684">MSAKDDSGVQGASNQNQKSNSKSKTSQQKGQKKNAADVIPTVLKNYQKELQDQINEGLPRDPEALKQIFTKQQMLLELQTEMMSQLVKTNTNESAATAPQESKKATALNSMPFPMPDKRYPNQYGFHGFDVPGQSRRGLGGRRFNQHGAPLIRNQDCSAGYYDYDDCHVDEYRMYEAGGYDPRQYGYESRHGFGYDRREMSGGSRYDLGRDTYGASQDRYGSFSGGYGGYGPSLAMGRGGYGVSSSQGAYGSAYGCYEQSMGRVSRDMERERKYPSKGQKKQGLVEFFMSDLINRPYGSSLPIEDRLTILKREVFKYEDFPQAMTVIETSRHNCQDAMLRTTYEDEALADDRFRGFLIINGILIAVEEGRNKVEAKAFSYSQALHLLITKPISFLYSNSQQLFDKYTHPTKKKTENSMNKERLHWILESLHHGVHSLYKSSVNRDFEEIVYELELGITHIYRQTEKGYSCELYIDDLFIAQKESPRKKDAYQDALRLAREKLFLGPSRNRGLLNKALRLTNINFADENIIDVQFSENRHRVYSNLEELKKKGVSTKSLEEVKDNLVIILPLGRASAWNCLQQTALANNILMEFVENNRGNCKRCIIYIQGKCLADSNSNKDGSAKNVAMERAKTVLLRKYDTSVEVAQMDYEKVTLTFEEIKEKADELKKSKPKSLKGVNPHEHVAAKDDPEPDEMSPWIDAVLRDLIDQYAKTEGLEEMVISNLPSYHSQLLVDQADTMEVIVQLTRRKNVAYTTIHKAITKDLCSKEFIDYVMSSKDSSSGRYKVVKRETSTPQS</sequence>
<name>A0AAN8G865_PATCE</name>
<dbReference type="Proteomes" id="UP001347796">
    <property type="component" value="Unassembled WGS sequence"/>
</dbReference>